<dbReference type="Pfam" id="PF12729">
    <property type="entry name" value="4HB_MCP_1"/>
    <property type="match status" value="1"/>
</dbReference>
<dbReference type="InterPro" id="IPR047347">
    <property type="entry name" value="YvaQ-like_sensor"/>
</dbReference>
<dbReference type="InterPro" id="IPR051310">
    <property type="entry name" value="MCP_chemotaxis"/>
</dbReference>
<evidence type="ECO:0000256" key="3">
    <source>
        <dbReference type="PROSITE-ProRule" id="PRU00284"/>
    </source>
</evidence>
<gene>
    <name evidence="9" type="ORF">HWQ67_02965</name>
</gene>
<dbReference type="CDD" id="cd19411">
    <property type="entry name" value="MCP2201-like_sensor"/>
    <property type="match status" value="1"/>
</dbReference>
<dbReference type="InterPro" id="IPR024478">
    <property type="entry name" value="HlyB_4HB_MCP"/>
</dbReference>
<accession>A0ABS6RW14</accession>
<dbReference type="Pfam" id="PF18947">
    <property type="entry name" value="HAMP_2"/>
    <property type="match status" value="1"/>
</dbReference>
<comment type="caution">
    <text evidence="9">The sequence shown here is derived from an EMBL/GenBank/DDBJ whole genome shotgun (WGS) entry which is preliminary data.</text>
</comment>
<dbReference type="PROSITE" id="PS50885">
    <property type="entry name" value="HAMP"/>
    <property type="match status" value="2"/>
</dbReference>
<dbReference type="Proteomes" id="UP001196980">
    <property type="component" value="Unassembled WGS sequence"/>
</dbReference>
<dbReference type="SMART" id="SM00304">
    <property type="entry name" value="HAMP"/>
    <property type="match status" value="2"/>
</dbReference>
<evidence type="ECO:0000259" key="8">
    <source>
        <dbReference type="PROSITE" id="PS50885"/>
    </source>
</evidence>
<feature type="transmembrane region" description="Helical" evidence="6">
    <location>
        <begin position="12"/>
        <end position="32"/>
    </location>
</feature>
<feature type="domain" description="HAMP" evidence="8">
    <location>
        <begin position="304"/>
        <end position="356"/>
    </location>
</feature>
<dbReference type="PANTHER" id="PTHR43531">
    <property type="entry name" value="PROTEIN ICFG"/>
    <property type="match status" value="1"/>
</dbReference>
<feature type="region of interest" description="Disordered" evidence="5">
    <location>
        <begin position="405"/>
        <end position="437"/>
    </location>
</feature>
<reference evidence="9 10" key="1">
    <citation type="journal article" date="2020" name="J Geophys Res Biogeosci">
        <title>Magnetotaxis as an Adaptation to Enable Bacterial Shuttling of Microbial Sulfur and Sulfur Cycling Across Aquatic Oxic#Anoxic Interfaces.</title>
        <authorList>
            <person name="Li J."/>
            <person name="Liu P."/>
            <person name="Wang J."/>
            <person name="Roberts A.P."/>
            <person name="Pan Y."/>
        </authorList>
    </citation>
    <scope>NUCLEOTIDE SEQUENCE [LARGE SCALE GENOMIC DNA]</scope>
    <source>
        <strain evidence="9 10">MYR-1_YQ</strain>
    </source>
</reference>
<proteinExistence type="inferred from homology"/>
<protein>
    <submittedName>
        <fullName evidence="9">MCP four helix bundle domain-containing protein</fullName>
    </submittedName>
</protein>
<evidence type="ECO:0000256" key="1">
    <source>
        <dbReference type="ARBA" id="ARBA00022500"/>
    </source>
</evidence>
<keyword evidence="6" id="KW-0812">Transmembrane</keyword>
<feature type="domain" description="HAMP" evidence="8">
    <location>
        <begin position="213"/>
        <end position="265"/>
    </location>
</feature>
<keyword evidence="4" id="KW-0175">Coiled coil</keyword>
<feature type="compositionally biased region" description="Low complexity" evidence="5">
    <location>
        <begin position="412"/>
        <end position="437"/>
    </location>
</feature>
<evidence type="ECO:0000256" key="5">
    <source>
        <dbReference type="SAM" id="MobiDB-lite"/>
    </source>
</evidence>
<dbReference type="SMART" id="SM00283">
    <property type="entry name" value="MA"/>
    <property type="match status" value="1"/>
</dbReference>
<feature type="coiled-coil region" evidence="4">
    <location>
        <begin position="586"/>
        <end position="624"/>
    </location>
</feature>
<keyword evidence="1" id="KW-0145">Chemotaxis</keyword>
<dbReference type="PANTHER" id="PTHR43531:SF11">
    <property type="entry name" value="METHYL-ACCEPTING CHEMOTAXIS PROTEIN 3"/>
    <property type="match status" value="1"/>
</dbReference>
<dbReference type="RefSeq" id="WP_218251160.1">
    <property type="nucleotide sequence ID" value="NZ_JABXWD010000030.1"/>
</dbReference>
<evidence type="ECO:0000256" key="6">
    <source>
        <dbReference type="SAM" id="Phobius"/>
    </source>
</evidence>
<keyword evidence="10" id="KW-1185">Reference proteome</keyword>
<dbReference type="Pfam" id="PF00672">
    <property type="entry name" value="HAMP"/>
    <property type="match status" value="1"/>
</dbReference>
<dbReference type="CDD" id="cd06225">
    <property type="entry name" value="HAMP"/>
    <property type="match status" value="1"/>
</dbReference>
<evidence type="ECO:0000256" key="2">
    <source>
        <dbReference type="ARBA" id="ARBA00029447"/>
    </source>
</evidence>
<comment type="similarity">
    <text evidence="2">Belongs to the methyl-accepting chemotaxis (MCP) protein family.</text>
</comment>
<dbReference type="Pfam" id="PF00015">
    <property type="entry name" value="MCPsignal"/>
    <property type="match status" value="1"/>
</dbReference>
<evidence type="ECO:0000313" key="10">
    <source>
        <dbReference type="Proteomes" id="UP001196980"/>
    </source>
</evidence>
<dbReference type="CDD" id="cd11386">
    <property type="entry name" value="MCP_signal"/>
    <property type="match status" value="1"/>
</dbReference>
<feature type="domain" description="Methyl-accepting transducer" evidence="7">
    <location>
        <begin position="400"/>
        <end position="615"/>
    </location>
</feature>
<keyword evidence="3" id="KW-0807">Transducer</keyword>
<keyword evidence="6" id="KW-1133">Transmembrane helix</keyword>
<evidence type="ECO:0000259" key="7">
    <source>
        <dbReference type="PROSITE" id="PS50111"/>
    </source>
</evidence>
<dbReference type="PROSITE" id="PS50111">
    <property type="entry name" value="CHEMOTAXIS_TRANSDUC_2"/>
    <property type="match status" value="1"/>
</dbReference>
<organism evidence="9 10">
    <name type="scientific">Candidatus Magnetobacterium casense</name>
    <dbReference type="NCBI Taxonomy" id="1455061"/>
    <lineage>
        <taxon>Bacteria</taxon>
        <taxon>Pseudomonadati</taxon>
        <taxon>Nitrospirota</taxon>
        <taxon>Thermodesulfovibrionia</taxon>
        <taxon>Thermodesulfovibrionales</taxon>
        <taxon>Candidatus Magnetobacteriaceae</taxon>
        <taxon>Candidatus Magnetobacterium</taxon>
    </lineage>
</organism>
<name>A0ABS6RW14_9BACT</name>
<dbReference type="InterPro" id="IPR003660">
    <property type="entry name" value="HAMP_dom"/>
</dbReference>
<feature type="transmembrane region" description="Helical" evidence="6">
    <location>
        <begin position="192"/>
        <end position="211"/>
    </location>
</feature>
<evidence type="ECO:0000256" key="4">
    <source>
        <dbReference type="SAM" id="Coils"/>
    </source>
</evidence>
<dbReference type="EMBL" id="JABXWD010000030">
    <property type="protein sequence ID" value="MBV6340540.1"/>
    <property type="molecule type" value="Genomic_DNA"/>
</dbReference>
<sequence>MRWFYNLKISSRLVTGFVLGALIAGIIGYISYVNIHKLDDMDTMLYEKMTVPLGIAGELSASFQMSRINMLRLIQHRDIAERDKYIDRLSEIKEETKKHVVDYEKTYIDDNDRAIFKQFMDVNKEYETYVDRIVDLVKAGKNEEASTLFYGEVEKIKDKEQEVLKKVMEYNEKAAKETSDKNTVHANATGRLMIIISIIGMVVAVALGLFISNSISKPLKAMVKAAEDIAHGDLSVNVEYNARDEVGTLAGAFMEMIKKIKLLTSDADMLVKNAVEGNLANRADATKHEGEYLKIIDGINSTLDAIIGPLNMAADYITRISKGDIPDKITAEYRGDFNNIKNNLNKLIEAENEIVALAENLSVGNLMVKIKARSEQDKLMQGLLRMTNKLTEVVLDVQQASDQVATGSQQMSSTSQELSQGSSEQAAAAEEVSSSMEQMTANIRGNSDNAQVTEKIAQKSSSSAKEGARVVIQTVKAMKDISEKIKIIEDIARQTNLLALNAAIEAARAGEHGKGFAVVASEVRELAGRSQTAAAEINNLVTSSVDVSERAGEMLNAMLPDIQKTAELVQEITASSVEQNSGAEQINKAIQQLDQVIQQNAAAAEEISSTSEELSAQAQQLQDIMTFFRTDERGGSGFARKSKPAPKRPAIKTAETERHVVKHPGKAIEHAPARRTGMFVKVEQEDRDDCHDTEYEKY</sequence>
<evidence type="ECO:0000313" key="9">
    <source>
        <dbReference type="EMBL" id="MBV6340540.1"/>
    </source>
</evidence>
<dbReference type="InterPro" id="IPR004089">
    <property type="entry name" value="MCPsignal_dom"/>
</dbReference>
<keyword evidence="6" id="KW-0472">Membrane</keyword>